<keyword evidence="3" id="KW-1185">Reference proteome</keyword>
<name>A0A1M5B6D6_9GAMM</name>
<evidence type="ECO:0000256" key="1">
    <source>
        <dbReference type="SAM" id="SignalP"/>
    </source>
</evidence>
<keyword evidence="1" id="KW-0732">Signal</keyword>
<feature type="signal peptide" evidence="1">
    <location>
        <begin position="1"/>
        <end position="22"/>
    </location>
</feature>
<proteinExistence type="predicted"/>
<reference evidence="2 3" key="1">
    <citation type="submission" date="2016-11" db="EMBL/GenBank/DDBJ databases">
        <authorList>
            <person name="Jaros S."/>
            <person name="Januszkiewicz K."/>
            <person name="Wedrychowicz H."/>
        </authorList>
    </citation>
    <scope>NUCLEOTIDE SEQUENCE [LARGE SCALE GENOMIC DNA]</scope>
    <source>
        <strain evidence="2 3">DSM 19980</strain>
    </source>
</reference>
<dbReference type="PROSITE" id="PS51257">
    <property type="entry name" value="PROKAR_LIPOPROTEIN"/>
    <property type="match status" value="1"/>
</dbReference>
<dbReference type="RefSeq" id="WP_072823316.1">
    <property type="nucleotide sequence ID" value="NZ_FQUJ01000010.1"/>
</dbReference>
<organism evidence="2 3">
    <name type="scientific">Modicisalibacter ilicicola DSM 19980</name>
    <dbReference type="NCBI Taxonomy" id="1121942"/>
    <lineage>
        <taxon>Bacteria</taxon>
        <taxon>Pseudomonadati</taxon>
        <taxon>Pseudomonadota</taxon>
        <taxon>Gammaproteobacteria</taxon>
        <taxon>Oceanospirillales</taxon>
        <taxon>Halomonadaceae</taxon>
        <taxon>Modicisalibacter</taxon>
    </lineage>
</organism>
<feature type="chain" id="PRO_5012296353" evidence="1">
    <location>
        <begin position="23"/>
        <end position="119"/>
    </location>
</feature>
<dbReference type="STRING" id="1121942.SAMN02745148_02495"/>
<protein>
    <submittedName>
        <fullName evidence="2">Uncharacterized protein</fullName>
    </submittedName>
</protein>
<dbReference type="Proteomes" id="UP000184346">
    <property type="component" value="Unassembled WGS sequence"/>
</dbReference>
<sequence>MKPNVRVMLLMVWLAGCASTPAAPPERQVEVDAGSEHVLRTGLDVLVERGFVIRFADAQLGRIDAVFASRPGYEVRLATSAIPAGTRLALSGRQGGQAIEPYRFDPLLVEITSRLERDQ</sequence>
<evidence type="ECO:0000313" key="2">
    <source>
        <dbReference type="EMBL" id="SHF38111.1"/>
    </source>
</evidence>
<gene>
    <name evidence="2" type="ORF">SAMN02745148_02495</name>
</gene>
<dbReference type="AlphaFoldDB" id="A0A1M5B6D6"/>
<evidence type="ECO:0000313" key="3">
    <source>
        <dbReference type="Proteomes" id="UP000184346"/>
    </source>
</evidence>
<accession>A0A1M5B6D6</accession>
<dbReference type="EMBL" id="FQUJ01000010">
    <property type="protein sequence ID" value="SHF38111.1"/>
    <property type="molecule type" value="Genomic_DNA"/>
</dbReference>
<dbReference type="OrthoDB" id="6184055at2"/>